<evidence type="ECO:0000256" key="1">
    <source>
        <dbReference type="SAM" id="MobiDB-lite"/>
    </source>
</evidence>
<protein>
    <submittedName>
        <fullName evidence="2">Uncharacterized protein</fullName>
    </submittedName>
</protein>
<reference evidence="2 3" key="1">
    <citation type="journal article" date="2019" name="Sci. Rep.">
        <title>Orb-weaving spider Araneus ventricosus genome elucidates the spidroin gene catalogue.</title>
        <authorList>
            <person name="Kono N."/>
            <person name="Nakamura H."/>
            <person name="Ohtoshi R."/>
            <person name="Moran D.A.P."/>
            <person name="Shinohara A."/>
            <person name="Yoshida Y."/>
            <person name="Fujiwara M."/>
            <person name="Mori M."/>
            <person name="Tomita M."/>
            <person name="Arakawa K."/>
        </authorList>
    </citation>
    <scope>NUCLEOTIDE SEQUENCE [LARGE SCALE GENOMIC DNA]</scope>
</reference>
<dbReference type="Proteomes" id="UP000499080">
    <property type="component" value="Unassembled WGS sequence"/>
</dbReference>
<evidence type="ECO:0000313" key="3">
    <source>
        <dbReference type="Proteomes" id="UP000499080"/>
    </source>
</evidence>
<comment type="caution">
    <text evidence="2">The sequence shown here is derived from an EMBL/GenBank/DDBJ whole genome shotgun (WGS) entry which is preliminary data.</text>
</comment>
<feature type="compositionally biased region" description="Acidic residues" evidence="1">
    <location>
        <begin position="39"/>
        <end position="53"/>
    </location>
</feature>
<proteinExistence type="predicted"/>
<organism evidence="2 3">
    <name type="scientific">Araneus ventricosus</name>
    <name type="common">Orbweaver spider</name>
    <name type="synonym">Epeira ventricosa</name>
    <dbReference type="NCBI Taxonomy" id="182803"/>
    <lineage>
        <taxon>Eukaryota</taxon>
        <taxon>Metazoa</taxon>
        <taxon>Ecdysozoa</taxon>
        <taxon>Arthropoda</taxon>
        <taxon>Chelicerata</taxon>
        <taxon>Arachnida</taxon>
        <taxon>Araneae</taxon>
        <taxon>Araneomorphae</taxon>
        <taxon>Entelegynae</taxon>
        <taxon>Araneoidea</taxon>
        <taxon>Araneidae</taxon>
        <taxon>Araneus</taxon>
    </lineage>
</organism>
<name>A0A4Y2R7E6_ARAVE</name>
<keyword evidence="3" id="KW-1185">Reference proteome</keyword>
<dbReference type="EMBL" id="BGPR01016066">
    <property type="protein sequence ID" value="GBN71694.1"/>
    <property type="molecule type" value="Genomic_DNA"/>
</dbReference>
<accession>A0A4Y2R7E6</accession>
<evidence type="ECO:0000313" key="2">
    <source>
        <dbReference type="EMBL" id="GBN71694.1"/>
    </source>
</evidence>
<dbReference type="AlphaFoldDB" id="A0A4Y2R7E6"/>
<sequence>MNYPRPALALGDLNDSLCTSSSTESGVLVVHRPPPIPPEGEELADGTTFEEDETRWILEKSPQRTTKAVLSSLGDDGLKRRRS</sequence>
<feature type="region of interest" description="Disordered" evidence="1">
    <location>
        <begin position="21"/>
        <end position="83"/>
    </location>
</feature>
<gene>
    <name evidence="2" type="ORF">AVEN_55611_1</name>
</gene>